<evidence type="ECO:0000256" key="1">
    <source>
        <dbReference type="SAM" id="Phobius"/>
    </source>
</evidence>
<keyword evidence="1" id="KW-0812">Transmembrane</keyword>
<dbReference type="Proteomes" id="UP000011680">
    <property type="component" value="Unassembled WGS sequence"/>
</dbReference>
<dbReference type="PATRIC" id="fig|1227457.3.peg.3175"/>
<proteinExistence type="predicted"/>
<keyword evidence="1" id="KW-1133">Transmembrane helix</keyword>
<evidence type="ECO:0000313" key="2">
    <source>
        <dbReference type="EMBL" id="EMA50550.1"/>
    </source>
</evidence>
<keyword evidence="3" id="KW-1185">Reference proteome</keyword>
<dbReference type="PANTHER" id="PTHR37507:SF2">
    <property type="entry name" value="SPORULATION PROTEIN YDCC"/>
    <property type="match status" value="1"/>
</dbReference>
<dbReference type="Gene3D" id="2.50.20.10">
    <property type="entry name" value="Lipoprotein localisation LolA/LolB/LppX"/>
    <property type="match status" value="1"/>
</dbReference>
<comment type="caution">
    <text evidence="2">The sequence shown here is derived from an EMBL/GenBank/DDBJ whole genome shotgun (WGS) entry which is preliminary data.</text>
</comment>
<dbReference type="AlphaFoldDB" id="M0N1K4"/>
<accession>M0N1K4</accession>
<gene>
    <name evidence="2" type="ORF">C451_16325</name>
</gene>
<dbReference type="eggNOG" id="arCOG02470">
    <property type="taxonomic scope" value="Archaea"/>
</dbReference>
<reference evidence="2 3" key="1">
    <citation type="journal article" date="2014" name="PLoS Genet.">
        <title>Phylogenetically driven sequencing of extremely halophilic archaea reveals strategies for static and dynamic osmo-response.</title>
        <authorList>
            <person name="Becker E.A."/>
            <person name="Seitzer P.M."/>
            <person name="Tritt A."/>
            <person name="Larsen D."/>
            <person name="Krusor M."/>
            <person name="Yao A.I."/>
            <person name="Wu D."/>
            <person name="Madern D."/>
            <person name="Eisen J.A."/>
            <person name="Darling A.E."/>
            <person name="Facciotti M.T."/>
        </authorList>
    </citation>
    <scope>NUCLEOTIDE SEQUENCE [LARGE SCALE GENOMIC DNA]</scope>
    <source>
        <strain evidence="2 3">JCM 13552</strain>
    </source>
</reference>
<dbReference type="STRING" id="1227457.C451_16325"/>
<evidence type="ECO:0008006" key="4">
    <source>
        <dbReference type="Google" id="ProtNLM"/>
    </source>
</evidence>
<keyword evidence="1" id="KW-0472">Membrane</keyword>
<organism evidence="2 3">
    <name type="scientific">Halococcus thailandensis JCM 13552</name>
    <dbReference type="NCBI Taxonomy" id="1227457"/>
    <lineage>
        <taxon>Archaea</taxon>
        <taxon>Methanobacteriati</taxon>
        <taxon>Methanobacteriota</taxon>
        <taxon>Stenosarchaea group</taxon>
        <taxon>Halobacteria</taxon>
        <taxon>Halobacteriales</taxon>
        <taxon>Halococcaceae</taxon>
        <taxon>Halococcus</taxon>
    </lineage>
</organism>
<feature type="transmembrane region" description="Helical" evidence="1">
    <location>
        <begin position="43"/>
        <end position="62"/>
    </location>
</feature>
<dbReference type="PANTHER" id="PTHR37507">
    <property type="entry name" value="SPORULATION PROTEIN YDCC"/>
    <property type="match status" value="1"/>
</dbReference>
<name>M0N1K4_9EURY</name>
<evidence type="ECO:0000313" key="3">
    <source>
        <dbReference type="Proteomes" id="UP000011680"/>
    </source>
</evidence>
<protein>
    <recommendedName>
        <fullName evidence="4">Outer membrane lipoprotein carrier protein LolA</fullName>
    </recommendedName>
</protein>
<dbReference type="InterPro" id="IPR052944">
    <property type="entry name" value="Sporulation_related"/>
</dbReference>
<dbReference type="EMBL" id="AOMF01000169">
    <property type="protein sequence ID" value="EMA50550.1"/>
    <property type="molecule type" value="Genomic_DNA"/>
</dbReference>
<sequence length="418" mass="43489">MSSLDTERRGTTGDLGRDRGYLLVQCEELAMDDSGTRGRVSPAIALVLLCVVGVVVGGVAFAQSTDGPSGEAILNDTHETYESAETLTGSADVTMSNASANHTGTVEYALADDEGARVALTTDGRTVAMGTNGSIAWVDSPTLQRAWTVENSSENASELCEAASERAATFDANDSAPGADEMEAAAANLSTVDCESLPAEWDEAKSSLPTNLSEANLSATRTGTETVDGTEAYVVSLSHDNESVDVEGTMWVATNDSRLLEARVTDGVNTTTVRYDDQRFNASVHESTFAPPADRTASTTESYDGFDATNEAVDGDLPTLAADGFEFEEATVAGTGDGTIVAQQYADGATNATLVTTDGEQVPYERLNGTSVTVDGADATAATMDDRTVVVWTDGESTRALVTDGSTDEAVALAEAVQ</sequence>